<feature type="compositionally biased region" description="Polar residues" evidence="1">
    <location>
        <begin position="296"/>
        <end position="312"/>
    </location>
</feature>
<keyword evidence="3" id="KW-1185">Reference proteome</keyword>
<proteinExistence type="predicted"/>
<evidence type="ECO:0000256" key="1">
    <source>
        <dbReference type="SAM" id="MobiDB-lite"/>
    </source>
</evidence>
<gene>
    <name evidence="2" type="ORF">R1flu_010307</name>
</gene>
<feature type="compositionally biased region" description="Polar residues" evidence="1">
    <location>
        <begin position="54"/>
        <end position="67"/>
    </location>
</feature>
<evidence type="ECO:0000313" key="3">
    <source>
        <dbReference type="Proteomes" id="UP001605036"/>
    </source>
</evidence>
<dbReference type="Proteomes" id="UP001605036">
    <property type="component" value="Unassembled WGS sequence"/>
</dbReference>
<sequence length="318" mass="34201">MRSTPALAKWVPKTCTLGTPPASDPLQDADMAMEDDREHSINERERNALHDDLQTSQLQVQENSTLDSAGKTAPFLEQTAERTNPAPAQSVGIYASSEFFMSPDGVAHNQPGPLAFQTLILASGKTLSQPRTPSSKVTTPVAADCPSAAPPLMSFKSIISNDCNNNSAKQSGATAKTQQSNTRIQEFIRRLQAISNRPNSSKEIIITPKSSDALPRSTEPTLASKSNKRKERNSTPTCSSSSDDKVKRRRQLIPSLDVRESPLLSTKDPPDSSHKSAAIRSSSAPQYMVQVKGKGSASSSQLAAKTRSQCSQAALVKK</sequence>
<dbReference type="EMBL" id="JBHFFA010000002">
    <property type="protein sequence ID" value="KAL2642720.1"/>
    <property type="molecule type" value="Genomic_DNA"/>
</dbReference>
<feature type="region of interest" description="Disordered" evidence="1">
    <location>
        <begin position="199"/>
        <end position="318"/>
    </location>
</feature>
<evidence type="ECO:0000313" key="2">
    <source>
        <dbReference type="EMBL" id="KAL2642720.1"/>
    </source>
</evidence>
<feature type="compositionally biased region" description="Low complexity" evidence="1">
    <location>
        <begin position="275"/>
        <end position="284"/>
    </location>
</feature>
<name>A0ABD1Z4M0_9MARC</name>
<accession>A0ABD1Z4M0</accession>
<organism evidence="2 3">
    <name type="scientific">Riccia fluitans</name>
    <dbReference type="NCBI Taxonomy" id="41844"/>
    <lineage>
        <taxon>Eukaryota</taxon>
        <taxon>Viridiplantae</taxon>
        <taxon>Streptophyta</taxon>
        <taxon>Embryophyta</taxon>
        <taxon>Marchantiophyta</taxon>
        <taxon>Marchantiopsida</taxon>
        <taxon>Marchantiidae</taxon>
        <taxon>Marchantiales</taxon>
        <taxon>Ricciaceae</taxon>
        <taxon>Riccia</taxon>
    </lineage>
</organism>
<reference evidence="2 3" key="1">
    <citation type="submission" date="2024-09" db="EMBL/GenBank/DDBJ databases">
        <title>Chromosome-scale assembly of Riccia fluitans.</title>
        <authorList>
            <person name="Paukszto L."/>
            <person name="Sawicki J."/>
            <person name="Karawczyk K."/>
            <person name="Piernik-Szablinska J."/>
            <person name="Szczecinska M."/>
            <person name="Mazdziarz M."/>
        </authorList>
    </citation>
    <scope>NUCLEOTIDE SEQUENCE [LARGE SCALE GENOMIC DNA]</scope>
    <source>
        <strain evidence="2">Rf_01</strain>
        <tissue evidence="2">Aerial parts of the thallus</tissue>
    </source>
</reference>
<feature type="region of interest" description="Disordered" evidence="1">
    <location>
        <begin position="1"/>
        <end position="72"/>
    </location>
</feature>
<protein>
    <submittedName>
        <fullName evidence="2">Uncharacterized protein</fullName>
    </submittedName>
</protein>
<dbReference type="AlphaFoldDB" id="A0ABD1Z4M0"/>
<feature type="compositionally biased region" description="Basic and acidic residues" evidence="1">
    <location>
        <begin position="34"/>
        <end position="53"/>
    </location>
</feature>
<comment type="caution">
    <text evidence="2">The sequence shown here is derived from an EMBL/GenBank/DDBJ whole genome shotgun (WGS) entry which is preliminary data.</text>
</comment>